<comment type="caution">
    <text evidence="8">The sequence shown here is derived from an EMBL/GenBank/DDBJ whole genome shotgun (WGS) entry which is preliminary data.</text>
</comment>
<feature type="region of interest" description="Disordered" evidence="6">
    <location>
        <begin position="910"/>
        <end position="930"/>
    </location>
</feature>
<dbReference type="FunFam" id="3.40.30.10:FF:000012">
    <property type="entry name" value="Monothiol glutaredoxin"/>
    <property type="match status" value="2"/>
</dbReference>
<dbReference type="PROSITE" id="PS51352">
    <property type="entry name" value="THIOREDOXIN_2"/>
    <property type="match status" value="1"/>
</dbReference>
<dbReference type="InterPro" id="IPR002109">
    <property type="entry name" value="Glutaredoxin"/>
</dbReference>
<feature type="region of interest" description="Disordered" evidence="6">
    <location>
        <begin position="783"/>
        <end position="847"/>
    </location>
</feature>
<feature type="compositionally biased region" description="Low complexity" evidence="6">
    <location>
        <begin position="987"/>
        <end position="1014"/>
    </location>
</feature>
<feature type="domain" description="Thioredoxin" evidence="7">
    <location>
        <begin position="1"/>
        <end position="103"/>
    </location>
</feature>
<dbReference type="SUPFAM" id="SSF52833">
    <property type="entry name" value="Thioredoxin-like"/>
    <property type="match status" value="3"/>
</dbReference>
<dbReference type="CDD" id="cd02984">
    <property type="entry name" value="TRX_PICOT"/>
    <property type="match status" value="1"/>
</dbReference>
<dbReference type="PANTHER" id="PTHR10293:SF73">
    <property type="entry name" value="GLUTAREDOXIN-3"/>
    <property type="match status" value="1"/>
</dbReference>
<comment type="similarity">
    <text evidence="1">Belongs to the glutaredoxin family. CGFS subfamily.</text>
</comment>
<accession>A0A2P6TMZ3</accession>
<dbReference type="Gene3D" id="3.40.50.12350">
    <property type="match status" value="2"/>
</dbReference>
<dbReference type="OrthoDB" id="201750at2759"/>
<proteinExistence type="inferred from homology"/>
<dbReference type="Gene3D" id="3.40.30.10">
    <property type="entry name" value="Glutaredoxin"/>
    <property type="match status" value="3"/>
</dbReference>
<feature type="compositionally biased region" description="Basic and acidic residues" evidence="6">
    <location>
        <begin position="1254"/>
        <end position="1264"/>
    </location>
</feature>
<feature type="region of interest" description="Disordered" evidence="6">
    <location>
        <begin position="1714"/>
        <end position="1733"/>
    </location>
</feature>
<keyword evidence="9" id="KW-1185">Reference proteome</keyword>
<feature type="compositionally biased region" description="Polar residues" evidence="6">
    <location>
        <begin position="1079"/>
        <end position="1098"/>
    </location>
</feature>
<keyword evidence="2" id="KW-0479">Metal-binding</keyword>
<evidence type="ECO:0000313" key="9">
    <source>
        <dbReference type="Proteomes" id="UP000239899"/>
    </source>
</evidence>
<dbReference type="GO" id="GO:0006879">
    <property type="term" value="P:intracellular iron ion homeostasis"/>
    <property type="evidence" value="ECO:0007669"/>
    <property type="project" value="TreeGrafter"/>
</dbReference>
<feature type="region of interest" description="Disordered" evidence="6">
    <location>
        <begin position="1569"/>
        <end position="1644"/>
    </location>
</feature>
<evidence type="ECO:0000256" key="5">
    <source>
        <dbReference type="SAM" id="Coils"/>
    </source>
</evidence>
<feature type="compositionally biased region" description="Low complexity" evidence="6">
    <location>
        <begin position="1871"/>
        <end position="1900"/>
    </location>
</feature>
<dbReference type="CDD" id="cd03028">
    <property type="entry name" value="GRX_PICOT_like"/>
    <property type="match status" value="2"/>
</dbReference>
<dbReference type="InterPro" id="IPR017937">
    <property type="entry name" value="Thioredoxin_CS"/>
</dbReference>
<feature type="coiled-coil region" evidence="5">
    <location>
        <begin position="323"/>
        <end position="350"/>
    </location>
</feature>
<evidence type="ECO:0000256" key="1">
    <source>
        <dbReference type="ARBA" id="ARBA00008983"/>
    </source>
</evidence>
<dbReference type="InterPro" id="IPR038102">
    <property type="entry name" value="EYA_dom_sf"/>
</dbReference>
<dbReference type="EMBL" id="LHPG02000011">
    <property type="protein sequence ID" value="PRW45706.1"/>
    <property type="molecule type" value="Genomic_DNA"/>
</dbReference>
<dbReference type="PROSITE" id="PS00194">
    <property type="entry name" value="THIOREDOXIN_1"/>
    <property type="match status" value="1"/>
</dbReference>
<keyword evidence="5" id="KW-0175">Coiled coil</keyword>
<dbReference type="InterPro" id="IPR032710">
    <property type="entry name" value="NTF2-like_dom_sf"/>
</dbReference>
<dbReference type="PROSITE" id="PS51354">
    <property type="entry name" value="GLUTAREDOXIN_2"/>
    <property type="match status" value="2"/>
</dbReference>
<evidence type="ECO:0000259" key="7">
    <source>
        <dbReference type="PROSITE" id="PS51352"/>
    </source>
</evidence>
<evidence type="ECO:0000256" key="6">
    <source>
        <dbReference type="SAM" id="MobiDB-lite"/>
    </source>
</evidence>
<feature type="region of interest" description="Disordered" evidence="6">
    <location>
        <begin position="1241"/>
        <end position="1321"/>
    </location>
</feature>
<name>A0A2P6TMZ3_CHLSO</name>
<evidence type="ECO:0000256" key="3">
    <source>
        <dbReference type="ARBA" id="ARBA00023004"/>
    </source>
</evidence>
<dbReference type="Proteomes" id="UP000239899">
    <property type="component" value="Unassembled WGS sequence"/>
</dbReference>
<organism evidence="8 9">
    <name type="scientific">Chlorella sorokiniana</name>
    <name type="common">Freshwater green alga</name>
    <dbReference type="NCBI Taxonomy" id="3076"/>
    <lineage>
        <taxon>Eukaryota</taxon>
        <taxon>Viridiplantae</taxon>
        <taxon>Chlorophyta</taxon>
        <taxon>core chlorophytes</taxon>
        <taxon>Trebouxiophyceae</taxon>
        <taxon>Chlorellales</taxon>
        <taxon>Chlorellaceae</taxon>
        <taxon>Chlorella clade</taxon>
        <taxon>Chlorella</taxon>
    </lineage>
</organism>
<protein>
    <submittedName>
        <fullName evidence="8">Monothiol glutaredoxin-S17-like</fullName>
    </submittedName>
</protein>
<dbReference type="GO" id="GO:0051536">
    <property type="term" value="F:iron-sulfur cluster binding"/>
    <property type="evidence" value="ECO:0007669"/>
    <property type="project" value="UniProtKB-KW"/>
</dbReference>
<dbReference type="NCBIfam" id="TIGR01658">
    <property type="entry name" value="EYA-cons_domain"/>
    <property type="match status" value="1"/>
</dbReference>
<feature type="compositionally biased region" description="Low complexity" evidence="6">
    <location>
        <begin position="1211"/>
        <end position="1226"/>
    </location>
</feature>
<keyword evidence="3" id="KW-0408">Iron</keyword>
<dbReference type="Gene3D" id="3.10.450.50">
    <property type="match status" value="1"/>
</dbReference>
<dbReference type="InterPro" id="IPR036249">
    <property type="entry name" value="Thioredoxin-like_sf"/>
</dbReference>
<feature type="compositionally biased region" description="Low complexity" evidence="6">
    <location>
        <begin position="1573"/>
        <end position="1589"/>
    </location>
</feature>
<dbReference type="GO" id="GO:0046872">
    <property type="term" value="F:metal ion binding"/>
    <property type="evidence" value="ECO:0007669"/>
    <property type="project" value="UniProtKB-KW"/>
</dbReference>
<gene>
    <name evidence="8" type="ORF">C2E21_5932</name>
</gene>
<feature type="region of interest" description="Disordered" evidence="6">
    <location>
        <begin position="1865"/>
        <end position="1906"/>
    </location>
</feature>
<dbReference type="InterPro" id="IPR013766">
    <property type="entry name" value="Thioredoxin_domain"/>
</dbReference>
<evidence type="ECO:0000256" key="4">
    <source>
        <dbReference type="ARBA" id="ARBA00023014"/>
    </source>
</evidence>
<dbReference type="Pfam" id="PF00085">
    <property type="entry name" value="Thioredoxin"/>
    <property type="match status" value="1"/>
</dbReference>
<dbReference type="NCBIfam" id="TIGR00365">
    <property type="entry name" value="Grx4 family monothiol glutaredoxin"/>
    <property type="match status" value="2"/>
</dbReference>
<dbReference type="InterPro" id="IPR004480">
    <property type="entry name" value="Monothiol_GRX-rel"/>
</dbReference>
<feature type="compositionally biased region" description="Low complexity" evidence="6">
    <location>
        <begin position="1601"/>
        <end position="1615"/>
    </location>
</feature>
<feature type="region of interest" description="Disordered" evidence="6">
    <location>
        <begin position="987"/>
        <end position="1098"/>
    </location>
</feature>
<dbReference type="PANTHER" id="PTHR10293">
    <property type="entry name" value="GLUTAREDOXIN FAMILY MEMBER"/>
    <property type="match status" value="1"/>
</dbReference>
<keyword evidence="4" id="KW-0411">Iron-sulfur</keyword>
<reference evidence="8 9" key="1">
    <citation type="journal article" date="2018" name="Plant J.">
        <title>Genome sequences of Chlorella sorokiniana UTEX 1602 and Micractinium conductrix SAG 241.80: implications to maltose excretion by a green alga.</title>
        <authorList>
            <person name="Arriola M.B."/>
            <person name="Velmurugan N."/>
            <person name="Zhang Y."/>
            <person name="Plunkett M.H."/>
            <person name="Hondzo H."/>
            <person name="Barney B.M."/>
        </authorList>
    </citation>
    <scope>NUCLEOTIDE SEQUENCE [LARGE SCALE GENOMIC DNA]</scope>
    <source>
        <strain evidence="9">UTEX 1602</strain>
    </source>
</reference>
<dbReference type="InterPro" id="IPR033658">
    <property type="entry name" value="GRX_PICOT-like"/>
</dbReference>
<feature type="compositionally biased region" description="Low complexity" evidence="6">
    <location>
        <begin position="1038"/>
        <end position="1048"/>
    </location>
</feature>
<evidence type="ECO:0000313" key="8">
    <source>
        <dbReference type="EMBL" id="PRW45706.1"/>
    </source>
</evidence>
<dbReference type="Pfam" id="PF00462">
    <property type="entry name" value="Glutaredoxin"/>
    <property type="match status" value="2"/>
</dbReference>
<dbReference type="STRING" id="3076.A0A2P6TMZ3"/>
<sequence>MQDCKSLPELQKALSAHRLAVVHFWAAWCEPCAFLDSVLAQLAADSPSVAALRVEAEEASDISEKYGVSVVPYFLFFRDGQVADSLAGADAAALTTKFQSLAAGGAAGAAAAPAAASAAVQPPAAVGGGGQAGLQERLKQLVSQQPVMLFMKGTPDAPRCGFSRKVVDALQQCGTPFGSFDILSDEAVRQGLKEYSQWPTYPQLYVNGELLGGCDIVLEMQESGDLKAELAKAQGSSQPSLQDRLKQLVSQQPVMLFMKGTPDAPRCGFSRKVVEALQEAGEDFGSFDILSDEAVRQGLKDYSNWPTYPQVYVRGELLGGCDIVLEMQANKELKETIDEMKARLPRRQRQPAAVRAQAWQRLQEAVGLREGGTRGGRGSSTTSRQPRTAKQAALDFYEYYNTKQIARIVEELIADDCVYEDLVHQDAFVGKQAIGAYFAEVERMVPADVRFCVEDITDGDPRRVGVRWHVEIIGEDGQPVEFPFSRGCSFYEVNDEGKIVFARDIVEPSIKPGDAALKGISLIAPLVRKLGPNANPAVLKSLPIASGAMWAFYFGYIGFVMLSNTAPGLPVWQTPPETWQSVLNQSLNFFYVNIGLAELGLNPVPCVAEHPVSEALFNAVNAWSLMWWPVMLADPLGRRVPTRFPLWLGTQFLTNVFFPIYLAQRLRPDSPEEQQQTAVQAADPPRLPAYAPAIGAVAAAVGAFSLGWAALARPEMAGDLGDRWEYLVTLVSTSRVDWAFVVDAGLYSVWQAWLLGACGAAPAYRFVPFFGLAAWLITGPREGQEEQRKQGGQKQQHSPWSAPRQRKRRPPAQQVAQTLQSLDEDTCWASPPKRLNGGGSPAARELPLRDSPLAPAFSAPADALDAAGPVAQEPAGPLAQGLLAQPSAEPGFSPLASGLHAPSFTAGSFEWPAAGTAPAPTDKQRRQLRQVAAWRLASQRRAASLDGGPALAPLAAAPAAQGPSGVAPSHPPLGSIFSSLEWQPAIAASSGAQPAAPQQAQQQQQQHLGEQQPQRPCAPEQPPSQTPMVVPHSPRAIQHQQHQQHAPLAPHPQHHHEGEARPGSRLGGHARTAGLARCSTGQDMETDLRSSWGSERSADVTSWQSLQARLREEAGQGAHAGRLPSAAAGLAAAIHRQASMASEGGDAAMRGSADGGSVHSGRSSLDAPSYADRQTSQLPLRSAMRGPAWHSHLASPPEGGGEGTSPDPLLGRSSGSSKQRSRGSNSKWGCFSCASPFSCRQRSGVLGDSDDDGEVVRRNDRPSTHADVLSLQPPGESEGEEFVIRKGSLSRLGGASPASSNRGSAGRVKHTSLNRPPSGQDLLQRQDAFSARCTPPGAPWSPCADGLGTGSDDGSFSLPSATHGLRSLSVGLRDASIEELAGYSGGKAAEGEAAPSVDVDCLNGMLKALSLCPTAHPKDAEALVAQACTNHAIQPNATTARTLEKMWANSAKRQRTEEQQGGAAAAAATRAAVEPAQRDLVIIWDLDETLLIFNSLISGSWAASQRRQGDTEQLRQLGRRWEAALLALCDDRFFFKELEEYDQTCLEDIRQFDDGASLAGYDWSSDGFPPAGATAHTPEQHAAAAHPAPLVGTGHGGSGAGAEQQQQAQQQPGQQEQERAAVDGAGASPPQPPSGRQLLGSPASQALDAESLRKAAYRYRHIAKLLKFGLGALGTAAQRQEWQELYSETDAATSGWLSHAASLLAACSTQLPSRGGSGSGSGGATSTSAGSGSGGSPLLVTHVAVTSGQLIPSLAKLLLFQLVPHIAAQHVWSSRYEGKLRCFERVRRRFGAGCTYLAIGDGIEEDEAAAQLGWPYIRVLLAPPEHYPAEHVAALRQDAATGAAGLPFPQLTAAHIAAAAGLQQGAGDGTAGAAAAGAAAAAGGPDEGAAGMQGGEAAAEPADESG</sequence>
<evidence type="ECO:0000256" key="2">
    <source>
        <dbReference type="ARBA" id="ARBA00022723"/>
    </source>
</evidence>
<dbReference type="InterPro" id="IPR006545">
    <property type="entry name" value="EYA_dom"/>
</dbReference>
<dbReference type="GO" id="GO:0005829">
    <property type="term" value="C:cytosol"/>
    <property type="evidence" value="ECO:0007669"/>
    <property type="project" value="TreeGrafter"/>
</dbReference>
<dbReference type="SUPFAM" id="SSF54427">
    <property type="entry name" value="NTF2-like"/>
    <property type="match status" value="1"/>
</dbReference>
<dbReference type="GO" id="GO:0005634">
    <property type="term" value="C:nucleus"/>
    <property type="evidence" value="ECO:0007669"/>
    <property type="project" value="TreeGrafter"/>
</dbReference>
<feature type="region of interest" description="Disordered" evidence="6">
    <location>
        <begin position="1142"/>
        <end position="1227"/>
    </location>
</feature>